<evidence type="ECO:0000313" key="2">
    <source>
        <dbReference type="Proteomes" id="UP001317613"/>
    </source>
</evidence>
<reference evidence="1" key="1">
    <citation type="submission" date="2022-08" db="EMBL/GenBank/DDBJ databases">
        <title>Molecular epidemiological analysis of five strains of VanD-type vancomycin-resistant Enterococcus faecalis.</title>
        <authorList>
            <person name="Mimura K."/>
            <person name="Hashimoto Y."/>
            <person name="Tomita H."/>
        </authorList>
    </citation>
    <scope>NUCLEOTIDE SEQUENCE</scope>
    <source>
        <strain evidence="1">SVR2332</strain>
    </source>
</reference>
<name>A0AC59HU63_ENTFL</name>
<dbReference type="Proteomes" id="UP001317613">
    <property type="component" value="Chromosome"/>
</dbReference>
<sequence>MNQLIKVTTNDNNEQLVSARDLHEFLGIRKRFSAWWKQYEEMFTNNEDFSYVPRSTQQNQYGGVKQIDDYVVKLDMAKHISMLTKTEKGKEARKYFIQLEKFWNSPEMVTKRALEFQQKKIEKLELENQELRPKALFADAVSASETSISVNDMAKILKQNGFDIGQNRLFDWLRKRGYLIKRRGTSFNVPTQRSMELKIFEIKETTIVHSNGQTSIKKTPKITGKGQRYILDKFFDEIDRVGV</sequence>
<accession>A0AC59HU63</accession>
<organism evidence="1 2">
    <name type="scientific">Enterococcus faecalis</name>
    <name type="common">Streptococcus faecalis</name>
    <dbReference type="NCBI Taxonomy" id="1351"/>
    <lineage>
        <taxon>Bacteria</taxon>
        <taxon>Bacillati</taxon>
        <taxon>Bacillota</taxon>
        <taxon>Bacilli</taxon>
        <taxon>Lactobacillales</taxon>
        <taxon>Enterococcaceae</taxon>
        <taxon>Enterococcus</taxon>
    </lineage>
</organism>
<evidence type="ECO:0000313" key="1">
    <source>
        <dbReference type="EMBL" id="BDQ63268.1"/>
    </source>
</evidence>
<proteinExistence type="predicted"/>
<dbReference type="EMBL" id="AP026729">
    <property type="protein sequence ID" value="BDQ63268.1"/>
    <property type="molecule type" value="Genomic_DNA"/>
</dbReference>
<protein>
    <submittedName>
        <fullName evidence="1">Oxidoreductase</fullName>
    </submittedName>
</protein>
<gene>
    <name evidence="1" type="ORF">EfsSVR2332_33460</name>
</gene>